<accession>A0A835MQK1</accession>
<dbReference type="Proteomes" id="UP000657918">
    <property type="component" value="Chromosome 11"/>
</dbReference>
<protein>
    <submittedName>
        <fullName evidence="2">Uncharacterized protein</fullName>
    </submittedName>
</protein>
<feature type="chain" id="PRO_5032835572" evidence="1">
    <location>
        <begin position="23"/>
        <end position="197"/>
    </location>
</feature>
<keyword evidence="3" id="KW-1185">Reference proteome</keyword>
<dbReference type="OrthoDB" id="859380at2759"/>
<evidence type="ECO:0000313" key="2">
    <source>
        <dbReference type="EMBL" id="KAF9672814.1"/>
    </source>
</evidence>
<name>A0A835MQK1_9ROSI</name>
<evidence type="ECO:0000313" key="3">
    <source>
        <dbReference type="Proteomes" id="UP000657918"/>
    </source>
</evidence>
<reference evidence="2 3" key="1">
    <citation type="submission" date="2020-10" db="EMBL/GenBank/DDBJ databases">
        <title>Plant Genome Project.</title>
        <authorList>
            <person name="Zhang R.-G."/>
        </authorList>
    </citation>
    <scope>NUCLEOTIDE SEQUENCE [LARGE SCALE GENOMIC DNA]</scope>
    <source>
        <strain evidence="2">FAFU-HL-1</strain>
        <tissue evidence="2">Leaf</tissue>
    </source>
</reference>
<feature type="signal peptide" evidence="1">
    <location>
        <begin position="1"/>
        <end position="22"/>
    </location>
</feature>
<keyword evidence="1" id="KW-0732">Signal</keyword>
<dbReference type="AlphaFoldDB" id="A0A835MQK1"/>
<sequence>MSFKFSVLVFFYLILPANIALAGVEALFQHRIVRAYHHRGETPGSLLIISEGTLTIYEYSILVVLDTIISCIFFKSCKATSYRLDQQGSLLVVDVISDVNGTPSCKGSTDSLGVVEIELLVFSNEIKSRTLGKVHRKKVDHVITQSANVALGYDMGDKTHTYKEANYQGAGLHSFSIGVSRIRIQAINEVLSLARML</sequence>
<gene>
    <name evidence="2" type="ORF">SADUNF_Sadunf11G0083400</name>
</gene>
<comment type="caution">
    <text evidence="2">The sequence shown here is derived from an EMBL/GenBank/DDBJ whole genome shotgun (WGS) entry which is preliminary data.</text>
</comment>
<dbReference type="EMBL" id="JADGMS010000011">
    <property type="protein sequence ID" value="KAF9672814.1"/>
    <property type="molecule type" value="Genomic_DNA"/>
</dbReference>
<proteinExistence type="predicted"/>
<organism evidence="2 3">
    <name type="scientific">Salix dunnii</name>
    <dbReference type="NCBI Taxonomy" id="1413687"/>
    <lineage>
        <taxon>Eukaryota</taxon>
        <taxon>Viridiplantae</taxon>
        <taxon>Streptophyta</taxon>
        <taxon>Embryophyta</taxon>
        <taxon>Tracheophyta</taxon>
        <taxon>Spermatophyta</taxon>
        <taxon>Magnoliopsida</taxon>
        <taxon>eudicotyledons</taxon>
        <taxon>Gunneridae</taxon>
        <taxon>Pentapetalae</taxon>
        <taxon>rosids</taxon>
        <taxon>fabids</taxon>
        <taxon>Malpighiales</taxon>
        <taxon>Salicaceae</taxon>
        <taxon>Saliceae</taxon>
        <taxon>Salix</taxon>
    </lineage>
</organism>
<evidence type="ECO:0000256" key="1">
    <source>
        <dbReference type="SAM" id="SignalP"/>
    </source>
</evidence>